<protein>
    <submittedName>
        <fullName evidence="2">Uncharacterized protein</fullName>
    </submittedName>
</protein>
<organism evidence="2 3">
    <name type="scientific">Vibrio harveyi</name>
    <name type="common">Beneckea harveyi</name>
    <dbReference type="NCBI Taxonomy" id="669"/>
    <lineage>
        <taxon>Bacteria</taxon>
        <taxon>Pseudomonadati</taxon>
        <taxon>Pseudomonadota</taxon>
        <taxon>Gammaproteobacteria</taxon>
        <taxon>Vibrionales</taxon>
        <taxon>Vibrionaceae</taxon>
        <taxon>Vibrio</taxon>
    </lineage>
</organism>
<dbReference type="RefSeq" id="WP_114092166.1">
    <property type="nucleotide sequence ID" value="NZ_OV766764.1"/>
</dbReference>
<sequence>MHKYLSPQTARNLIVSLFGAYLVVFIPGQPTCAITWYFWLAASALVWGFITWADSRPSGFTLNKITLSGCLILLSGGVTHILITHPIEDFIGLMMATGVILLGAYSDEKDPQPSERSSTSKGE</sequence>
<dbReference type="Proteomes" id="UP000253437">
    <property type="component" value="Unassembled WGS sequence"/>
</dbReference>
<evidence type="ECO:0000313" key="3">
    <source>
        <dbReference type="Proteomes" id="UP000253437"/>
    </source>
</evidence>
<keyword evidence="1" id="KW-0472">Membrane</keyword>
<name>A0A8B3DGJ4_VIBHA</name>
<keyword evidence="1" id="KW-0812">Transmembrane</keyword>
<gene>
    <name evidence="2" type="ORF">DS957_010900</name>
</gene>
<evidence type="ECO:0000313" key="2">
    <source>
        <dbReference type="EMBL" id="RIW13466.1"/>
    </source>
</evidence>
<evidence type="ECO:0000256" key="1">
    <source>
        <dbReference type="SAM" id="Phobius"/>
    </source>
</evidence>
<dbReference type="AlphaFoldDB" id="A0A8B3DGJ4"/>
<keyword evidence="1" id="KW-1133">Transmembrane helix</keyword>
<accession>A0A8B3DGJ4</accession>
<comment type="caution">
    <text evidence="2">The sequence shown here is derived from an EMBL/GenBank/DDBJ whole genome shotgun (WGS) entry which is preliminary data.</text>
</comment>
<dbReference type="EMBL" id="QOUW02000030">
    <property type="protein sequence ID" value="RIW13466.1"/>
    <property type="molecule type" value="Genomic_DNA"/>
</dbReference>
<proteinExistence type="predicted"/>
<feature type="transmembrane region" description="Helical" evidence="1">
    <location>
        <begin position="65"/>
        <end position="84"/>
    </location>
</feature>
<feature type="transmembrane region" description="Helical" evidence="1">
    <location>
        <begin position="12"/>
        <end position="28"/>
    </location>
</feature>
<reference evidence="2 3" key="1">
    <citation type="submission" date="2018-08" db="EMBL/GenBank/DDBJ databases">
        <title>Vibrio harveyi strains pathogenic to white snook Centropomus viridis Lockington (1877) and potential probiotic bacteria.</title>
        <authorList>
            <person name="Soto-Rodriguez S."/>
            <person name="Gomez-Gil B."/>
            <person name="Lozano-Olvera R."/>
        </authorList>
    </citation>
    <scope>NUCLEOTIDE SEQUENCE [LARGE SCALE GENOMIC DNA]</scope>
    <source>
        <strain evidence="2 3">CAIM 1508</strain>
    </source>
</reference>
<feature type="transmembrane region" description="Helical" evidence="1">
    <location>
        <begin position="34"/>
        <end position="53"/>
    </location>
</feature>